<evidence type="ECO:0000313" key="7">
    <source>
        <dbReference type="EMBL" id="TQE97701.1"/>
    </source>
</evidence>
<organism evidence="7 8">
    <name type="scientific">Litorilinea aerophila</name>
    <dbReference type="NCBI Taxonomy" id="1204385"/>
    <lineage>
        <taxon>Bacteria</taxon>
        <taxon>Bacillati</taxon>
        <taxon>Chloroflexota</taxon>
        <taxon>Caldilineae</taxon>
        <taxon>Caldilineales</taxon>
        <taxon>Caldilineaceae</taxon>
        <taxon>Litorilinea</taxon>
    </lineage>
</organism>
<dbReference type="Pfam" id="PF00356">
    <property type="entry name" value="LacI"/>
    <property type="match status" value="1"/>
</dbReference>
<keyword evidence="1" id="KW-0678">Repressor</keyword>
<evidence type="ECO:0000259" key="6">
    <source>
        <dbReference type="PROSITE" id="PS50943"/>
    </source>
</evidence>
<dbReference type="CDD" id="cd06267">
    <property type="entry name" value="PBP1_LacI_sugar_binding-like"/>
    <property type="match status" value="1"/>
</dbReference>
<evidence type="ECO:0000313" key="8">
    <source>
        <dbReference type="Proteomes" id="UP000317371"/>
    </source>
</evidence>
<keyword evidence="3" id="KW-0238">DNA-binding</keyword>
<dbReference type="Gene3D" id="3.40.50.2300">
    <property type="match status" value="2"/>
</dbReference>
<protein>
    <submittedName>
        <fullName evidence="7">LacI family transcriptional regulator</fullName>
    </submittedName>
</protein>
<dbReference type="InterPro" id="IPR028082">
    <property type="entry name" value="Peripla_BP_I"/>
</dbReference>
<dbReference type="PRINTS" id="PR00036">
    <property type="entry name" value="HTHLACI"/>
</dbReference>
<dbReference type="Proteomes" id="UP000317371">
    <property type="component" value="Unassembled WGS sequence"/>
</dbReference>
<dbReference type="SUPFAM" id="SSF47413">
    <property type="entry name" value="lambda repressor-like DNA-binding domains"/>
    <property type="match status" value="1"/>
</dbReference>
<keyword evidence="4" id="KW-0804">Transcription</keyword>
<dbReference type="SMART" id="SM00354">
    <property type="entry name" value="HTH_LACI"/>
    <property type="match status" value="1"/>
</dbReference>
<dbReference type="InterPro" id="IPR000843">
    <property type="entry name" value="HTH_LacI"/>
</dbReference>
<dbReference type="InterPro" id="IPR010982">
    <property type="entry name" value="Lambda_DNA-bd_dom_sf"/>
</dbReference>
<dbReference type="Gene3D" id="1.10.260.40">
    <property type="entry name" value="lambda repressor-like DNA-binding domains"/>
    <property type="match status" value="1"/>
</dbReference>
<name>A0A540VLR5_9CHLR</name>
<dbReference type="InParanoid" id="A0A540VLR5"/>
<dbReference type="PROSITE" id="PS50943">
    <property type="entry name" value="HTH_CROC1"/>
    <property type="match status" value="1"/>
</dbReference>
<dbReference type="EMBL" id="VIGC01000002">
    <property type="protein sequence ID" value="TQE97701.1"/>
    <property type="molecule type" value="Genomic_DNA"/>
</dbReference>
<evidence type="ECO:0000256" key="4">
    <source>
        <dbReference type="ARBA" id="ARBA00023163"/>
    </source>
</evidence>
<dbReference type="SUPFAM" id="SSF53822">
    <property type="entry name" value="Periplasmic binding protein-like I"/>
    <property type="match status" value="1"/>
</dbReference>
<accession>A0A540VLR5</accession>
<dbReference type="AlphaFoldDB" id="A0A540VLR5"/>
<dbReference type="InterPro" id="IPR001387">
    <property type="entry name" value="Cro/C1-type_HTH"/>
</dbReference>
<reference evidence="7 8" key="1">
    <citation type="submission" date="2019-06" db="EMBL/GenBank/DDBJ databases">
        <title>Genome sequence of Litorilinea aerophila BAA-2444.</title>
        <authorList>
            <person name="Maclea K.S."/>
            <person name="Maurais E.G."/>
            <person name="Iannazzi L.C."/>
        </authorList>
    </citation>
    <scope>NUCLEOTIDE SEQUENCE [LARGE SCALE GENOMIC DNA]</scope>
    <source>
        <strain evidence="7 8">ATCC BAA-2444</strain>
    </source>
</reference>
<evidence type="ECO:0000259" key="5">
    <source>
        <dbReference type="PROSITE" id="PS50932"/>
    </source>
</evidence>
<dbReference type="PROSITE" id="PS50932">
    <property type="entry name" value="HTH_LACI_2"/>
    <property type="match status" value="1"/>
</dbReference>
<sequence>MTTIRDVAQRAGVSQSTVSHVINNTRYVRPEVARRVRQAMAELHYTPNRLARSLRRKVSHTIGLITPDNANPFFAQVAQAVEEVCFQQEYTVLLGNAAGDPDRELRYIQVMLEKQVDGLIVAASGLRSEHLQPARLGHTPVVLVDRELPDLEADRVLADHRQGGRLATEYLLGLGHRRIACIAGPPDLSTGSERLAGYRDALAAAQIPPDDTLVIQGAFNLDSGYQAMRQLLALDNPPTAVFAANDQMAIGALRALWEAEIPVPEGCSVVGYDDIPLAAYTRPPLTTVHQPVTELGRLAAQILLARLTDPEQPARRHLLPVTLVERASCAPLSRSVSSLPGERL</sequence>
<dbReference type="GO" id="GO:0000976">
    <property type="term" value="F:transcription cis-regulatory region binding"/>
    <property type="evidence" value="ECO:0007669"/>
    <property type="project" value="TreeGrafter"/>
</dbReference>
<dbReference type="PANTHER" id="PTHR30146">
    <property type="entry name" value="LACI-RELATED TRANSCRIPTIONAL REPRESSOR"/>
    <property type="match status" value="1"/>
</dbReference>
<dbReference type="OrthoDB" id="156657at2"/>
<keyword evidence="2" id="KW-0805">Transcription regulation</keyword>
<dbReference type="PROSITE" id="PS00356">
    <property type="entry name" value="HTH_LACI_1"/>
    <property type="match status" value="1"/>
</dbReference>
<comment type="caution">
    <text evidence="7">The sequence shown here is derived from an EMBL/GenBank/DDBJ whole genome shotgun (WGS) entry which is preliminary data.</text>
</comment>
<proteinExistence type="predicted"/>
<dbReference type="RefSeq" id="WP_141608428.1">
    <property type="nucleotide sequence ID" value="NZ_VIGC02000002.1"/>
</dbReference>
<keyword evidence="8" id="KW-1185">Reference proteome</keyword>
<dbReference type="FunCoup" id="A0A540VLR5">
    <property type="interactions" value="77"/>
</dbReference>
<dbReference type="Pfam" id="PF13377">
    <property type="entry name" value="Peripla_BP_3"/>
    <property type="match status" value="1"/>
</dbReference>
<feature type="domain" description="HTH lacI-type" evidence="5">
    <location>
        <begin position="2"/>
        <end position="56"/>
    </location>
</feature>
<evidence type="ECO:0000256" key="2">
    <source>
        <dbReference type="ARBA" id="ARBA00023015"/>
    </source>
</evidence>
<gene>
    <name evidence="7" type="ORF">FKZ61_02190</name>
</gene>
<feature type="domain" description="HTH cro/C1-type" evidence="6">
    <location>
        <begin position="3"/>
        <end position="50"/>
    </location>
</feature>
<dbReference type="CDD" id="cd01392">
    <property type="entry name" value="HTH_LacI"/>
    <property type="match status" value="1"/>
</dbReference>
<evidence type="ECO:0000256" key="1">
    <source>
        <dbReference type="ARBA" id="ARBA00022491"/>
    </source>
</evidence>
<dbReference type="PANTHER" id="PTHR30146:SF148">
    <property type="entry name" value="HTH-TYPE TRANSCRIPTIONAL REPRESSOR PURR-RELATED"/>
    <property type="match status" value="1"/>
</dbReference>
<evidence type="ECO:0000256" key="3">
    <source>
        <dbReference type="ARBA" id="ARBA00023125"/>
    </source>
</evidence>
<dbReference type="InterPro" id="IPR046335">
    <property type="entry name" value="LacI/GalR-like_sensor"/>
</dbReference>
<dbReference type="GO" id="GO:0003700">
    <property type="term" value="F:DNA-binding transcription factor activity"/>
    <property type="evidence" value="ECO:0007669"/>
    <property type="project" value="TreeGrafter"/>
</dbReference>